<feature type="domain" description="DUF1206" evidence="3">
    <location>
        <begin position="214"/>
        <end position="281"/>
    </location>
</feature>
<feature type="transmembrane region" description="Helical" evidence="2">
    <location>
        <begin position="127"/>
        <end position="147"/>
    </location>
</feature>
<keyword evidence="2" id="KW-1133">Transmembrane helix</keyword>
<feature type="region of interest" description="Disordered" evidence="1">
    <location>
        <begin position="1"/>
        <end position="22"/>
    </location>
</feature>
<proteinExistence type="predicted"/>
<keyword evidence="2" id="KW-0472">Membrane</keyword>
<feature type="domain" description="DUF1206" evidence="3">
    <location>
        <begin position="39"/>
        <end position="105"/>
    </location>
</feature>
<dbReference type="InterPro" id="IPR009597">
    <property type="entry name" value="DUF1206"/>
</dbReference>
<gene>
    <name evidence="4" type="ORF">AB0I48_23235</name>
</gene>
<evidence type="ECO:0000313" key="4">
    <source>
        <dbReference type="EMBL" id="MEV0710485.1"/>
    </source>
</evidence>
<accession>A0ABV3FYH4</accession>
<dbReference type="Proteomes" id="UP001551695">
    <property type="component" value="Unassembled WGS sequence"/>
</dbReference>
<feature type="compositionally biased region" description="Low complexity" evidence="1">
    <location>
        <begin position="1"/>
        <end position="16"/>
    </location>
</feature>
<feature type="transmembrane region" description="Helical" evidence="2">
    <location>
        <begin position="36"/>
        <end position="56"/>
    </location>
</feature>
<feature type="domain" description="DUF1206" evidence="3">
    <location>
        <begin position="127"/>
        <end position="193"/>
    </location>
</feature>
<feature type="transmembrane region" description="Helical" evidence="2">
    <location>
        <begin position="167"/>
        <end position="189"/>
    </location>
</feature>
<evidence type="ECO:0000259" key="3">
    <source>
        <dbReference type="Pfam" id="PF06724"/>
    </source>
</evidence>
<dbReference type="Pfam" id="PF06724">
    <property type="entry name" value="DUF1206"/>
    <property type="match status" value="3"/>
</dbReference>
<keyword evidence="2" id="KW-0812">Transmembrane</keyword>
<name>A0ABV3FYH4_9NOCA</name>
<evidence type="ECO:0000256" key="1">
    <source>
        <dbReference type="SAM" id="MobiDB-lite"/>
    </source>
</evidence>
<feature type="transmembrane region" description="Helical" evidence="2">
    <location>
        <begin position="216"/>
        <end position="237"/>
    </location>
</feature>
<comment type="caution">
    <text evidence="4">The sequence shown here is derived from an EMBL/GenBank/DDBJ whole genome shotgun (WGS) entry which is preliminary data.</text>
</comment>
<dbReference type="RefSeq" id="WP_355089348.1">
    <property type="nucleotide sequence ID" value="NZ_JBEXKW010000061.1"/>
</dbReference>
<evidence type="ECO:0000256" key="2">
    <source>
        <dbReference type="SAM" id="Phobius"/>
    </source>
</evidence>
<keyword evidence="5" id="KW-1185">Reference proteome</keyword>
<feature type="transmembrane region" description="Helical" evidence="2">
    <location>
        <begin position="257"/>
        <end position="278"/>
    </location>
</feature>
<organism evidence="4 5">
    <name type="scientific">Nocardia aurea</name>
    <dbReference type="NCBI Taxonomy" id="2144174"/>
    <lineage>
        <taxon>Bacteria</taxon>
        <taxon>Bacillati</taxon>
        <taxon>Actinomycetota</taxon>
        <taxon>Actinomycetes</taxon>
        <taxon>Mycobacteriales</taxon>
        <taxon>Nocardiaceae</taxon>
        <taxon>Nocardia</taxon>
    </lineage>
</organism>
<feature type="transmembrane region" description="Helical" evidence="2">
    <location>
        <begin position="84"/>
        <end position="106"/>
    </location>
</feature>
<reference evidence="4 5" key="1">
    <citation type="submission" date="2024-06" db="EMBL/GenBank/DDBJ databases">
        <title>The Natural Products Discovery Center: Release of the First 8490 Sequenced Strains for Exploring Actinobacteria Biosynthetic Diversity.</title>
        <authorList>
            <person name="Kalkreuter E."/>
            <person name="Kautsar S.A."/>
            <person name="Yang D."/>
            <person name="Bader C.D."/>
            <person name="Teijaro C.N."/>
            <person name="Fluegel L."/>
            <person name="Davis C.M."/>
            <person name="Simpson J.R."/>
            <person name="Lauterbach L."/>
            <person name="Steele A.D."/>
            <person name="Gui C."/>
            <person name="Meng S."/>
            <person name="Li G."/>
            <person name="Viehrig K."/>
            <person name="Ye F."/>
            <person name="Su P."/>
            <person name="Kiefer A.F."/>
            <person name="Nichols A."/>
            <person name="Cepeda A.J."/>
            <person name="Yan W."/>
            <person name="Fan B."/>
            <person name="Jiang Y."/>
            <person name="Adhikari A."/>
            <person name="Zheng C.-J."/>
            <person name="Schuster L."/>
            <person name="Cowan T.M."/>
            <person name="Smanski M.J."/>
            <person name="Chevrette M.G."/>
            <person name="De Carvalho L.P.S."/>
            <person name="Shen B."/>
        </authorList>
    </citation>
    <scope>NUCLEOTIDE SEQUENCE [LARGE SCALE GENOMIC DNA]</scope>
    <source>
        <strain evidence="4 5">NPDC050403</strain>
    </source>
</reference>
<sequence>MSRITASTAPSTASSSRGGVSATAGRLTRNSAFERFARAGFIMTGIVHLLVGYIAIRLAFGGEGNSADQSGAMAELAEKPGGGVVLWVGAVAFAALGLWRLIESVVGSSSKPRPDSTKSLVFHRGKAFGEAVLYFVFTVSAISFARGSGKSSGEQNSGLTARMMQSTSGTIALVLIALAIIAIGGYYLYKGATQRFVKDLEGSVGSVTRKLGTVGYIAKGTAIAGIGVLVIVATTRSEPDKASGLDGALKTLGAQPYGVFLLVVAGLGIITYGVYNFVRARHAKM</sequence>
<evidence type="ECO:0000313" key="5">
    <source>
        <dbReference type="Proteomes" id="UP001551695"/>
    </source>
</evidence>
<dbReference type="EMBL" id="JBFAKC010000010">
    <property type="protein sequence ID" value="MEV0710485.1"/>
    <property type="molecule type" value="Genomic_DNA"/>
</dbReference>
<protein>
    <submittedName>
        <fullName evidence="4">DUF1206 domain-containing protein</fullName>
    </submittedName>
</protein>